<feature type="region of interest" description="Disordered" evidence="1">
    <location>
        <begin position="1"/>
        <end position="27"/>
    </location>
</feature>
<dbReference type="AlphaFoldDB" id="A0A849C1D5"/>
<dbReference type="EMBL" id="JABELX010000005">
    <property type="protein sequence ID" value="NNH71296.1"/>
    <property type="molecule type" value="Genomic_DNA"/>
</dbReference>
<reference evidence="2 3" key="1">
    <citation type="submission" date="2020-05" db="EMBL/GenBank/DDBJ databases">
        <title>MicrobeNet Type strains.</title>
        <authorList>
            <person name="Nicholson A.C."/>
        </authorList>
    </citation>
    <scope>NUCLEOTIDE SEQUENCE [LARGE SCALE GENOMIC DNA]</scope>
    <source>
        <strain evidence="2 3">JCM 3224</strain>
    </source>
</reference>
<dbReference type="InterPro" id="IPR010985">
    <property type="entry name" value="Ribbon_hlx_hlx"/>
</dbReference>
<keyword evidence="3" id="KW-1185">Reference proteome</keyword>
<name>A0A849C1D5_9NOCA</name>
<dbReference type="RefSeq" id="WP_169815053.1">
    <property type="nucleotide sequence ID" value="NZ_JABELX010000005.1"/>
</dbReference>
<evidence type="ECO:0000313" key="3">
    <source>
        <dbReference type="Proteomes" id="UP000586827"/>
    </source>
</evidence>
<dbReference type="Proteomes" id="UP000586827">
    <property type="component" value="Unassembled WGS sequence"/>
</dbReference>
<evidence type="ECO:0000313" key="2">
    <source>
        <dbReference type="EMBL" id="NNH71296.1"/>
    </source>
</evidence>
<dbReference type="GO" id="GO:0006355">
    <property type="term" value="P:regulation of DNA-templated transcription"/>
    <property type="evidence" value="ECO:0007669"/>
    <property type="project" value="InterPro"/>
</dbReference>
<feature type="region of interest" description="Disordered" evidence="1">
    <location>
        <begin position="51"/>
        <end position="74"/>
    </location>
</feature>
<feature type="compositionally biased region" description="Basic and acidic residues" evidence="1">
    <location>
        <begin position="62"/>
        <end position="74"/>
    </location>
</feature>
<gene>
    <name evidence="2" type="ORF">HLB23_15740</name>
</gene>
<accession>A0A849C1D5</accession>
<protein>
    <submittedName>
        <fullName evidence="2">Ribbon-helix-helix protein, CopG family</fullName>
    </submittedName>
</protein>
<organism evidence="2 3">
    <name type="scientific">Nocardia uniformis</name>
    <dbReference type="NCBI Taxonomy" id="53432"/>
    <lineage>
        <taxon>Bacteria</taxon>
        <taxon>Bacillati</taxon>
        <taxon>Actinomycetota</taxon>
        <taxon>Actinomycetes</taxon>
        <taxon>Mycobacteriales</taxon>
        <taxon>Nocardiaceae</taxon>
        <taxon>Nocardia</taxon>
    </lineage>
</organism>
<comment type="caution">
    <text evidence="2">The sequence shown here is derived from an EMBL/GenBank/DDBJ whole genome shotgun (WGS) entry which is preliminary data.</text>
</comment>
<dbReference type="SUPFAM" id="SSF47598">
    <property type="entry name" value="Ribbon-helix-helix"/>
    <property type="match status" value="1"/>
</dbReference>
<proteinExistence type="predicted"/>
<sequence>MAWTMRFPSDEEAALEAQAESEGRSKHEITRDAVREYLMRHRRWEEPLVDDEDTFDLGGPISKDDIHDAMNRLA</sequence>
<evidence type="ECO:0000256" key="1">
    <source>
        <dbReference type="SAM" id="MobiDB-lite"/>
    </source>
</evidence>